<dbReference type="PIRSF" id="PIRSF006060">
    <property type="entry name" value="AA_transporter"/>
    <property type="match status" value="1"/>
</dbReference>
<gene>
    <name evidence="6" type="ORF">ATEG_03016</name>
</gene>
<dbReference type="RefSeq" id="XP_001212194.1">
    <property type="nucleotide sequence ID" value="XM_001212194.1"/>
</dbReference>
<dbReference type="VEuPathDB" id="FungiDB:ATEG_03016"/>
<dbReference type="AlphaFoldDB" id="Q0CTG8"/>
<dbReference type="InterPro" id="IPR050598">
    <property type="entry name" value="AminoAcid_Transporter"/>
</dbReference>
<dbReference type="PANTHER" id="PTHR11785">
    <property type="entry name" value="AMINO ACID TRANSPORTER"/>
    <property type="match status" value="1"/>
</dbReference>
<dbReference type="InterPro" id="IPR002293">
    <property type="entry name" value="AA/rel_permease1"/>
</dbReference>
<dbReference type="GeneID" id="4317860"/>
<evidence type="ECO:0000256" key="4">
    <source>
        <dbReference type="ARBA" id="ARBA00023136"/>
    </source>
</evidence>
<dbReference type="EMBL" id="CH476597">
    <property type="protein sequence ID" value="EAU36290.1"/>
    <property type="molecule type" value="Genomic_DNA"/>
</dbReference>
<comment type="subcellular location">
    <subcellularLocation>
        <location evidence="1">Membrane</location>
        <topology evidence="1">Multi-pass membrane protein</topology>
    </subcellularLocation>
</comment>
<feature type="transmembrane region" description="Helical" evidence="5">
    <location>
        <begin position="206"/>
        <end position="224"/>
    </location>
</feature>
<feature type="transmembrane region" description="Helical" evidence="5">
    <location>
        <begin position="245"/>
        <end position="266"/>
    </location>
</feature>
<reference evidence="7" key="1">
    <citation type="submission" date="2005-09" db="EMBL/GenBank/DDBJ databases">
        <title>Annotation of the Aspergillus terreus NIH2624 genome.</title>
        <authorList>
            <person name="Birren B.W."/>
            <person name="Lander E.S."/>
            <person name="Galagan J.E."/>
            <person name="Nusbaum C."/>
            <person name="Devon K."/>
            <person name="Henn M."/>
            <person name="Ma L.-J."/>
            <person name="Jaffe D.B."/>
            <person name="Butler J."/>
            <person name="Alvarez P."/>
            <person name="Gnerre S."/>
            <person name="Grabherr M."/>
            <person name="Kleber M."/>
            <person name="Mauceli E.W."/>
            <person name="Brockman W."/>
            <person name="Rounsley S."/>
            <person name="Young S.K."/>
            <person name="LaButti K."/>
            <person name="Pushparaj V."/>
            <person name="DeCaprio D."/>
            <person name="Crawford M."/>
            <person name="Koehrsen M."/>
            <person name="Engels R."/>
            <person name="Montgomery P."/>
            <person name="Pearson M."/>
            <person name="Howarth C."/>
            <person name="Larson L."/>
            <person name="Luoma S."/>
            <person name="White J."/>
            <person name="Alvarado L."/>
            <person name="Kodira C.D."/>
            <person name="Zeng Q."/>
            <person name="Oleary S."/>
            <person name="Yandava C."/>
            <person name="Denning D.W."/>
            <person name="Nierman W.C."/>
            <person name="Milne T."/>
            <person name="Madden K."/>
        </authorList>
    </citation>
    <scope>NUCLEOTIDE SEQUENCE [LARGE SCALE GENOMIC DNA]</scope>
    <source>
        <strain evidence="7">NIH 2624 / FGSC A1156</strain>
    </source>
</reference>
<dbReference type="GO" id="GO:0015179">
    <property type="term" value="F:L-amino acid transmembrane transporter activity"/>
    <property type="evidence" value="ECO:0007669"/>
    <property type="project" value="TreeGrafter"/>
</dbReference>
<keyword evidence="2 5" id="KW-0812">Transmembrane</keyword>
<dbReference type="HOGENOM" id="CLU_013661_4_1_1"/>
<dbReference type="OrthoDB" id="5982228at2759"/>
<organism evidence="6 7">
    <name type="scientific">Aspergillus terreus (strain NIH 2624 / FGSC A1156)</name>
    <dbReference type="NCBI Taxonomy" id="341663"/>
    <lineage>
        <taxon>Eukaryota</taxon>
        <taxon>Fungi</taxon>
        <taxon>Dikarya</taxon>
        <taxon>Ascomycota</taxon>
        <taxon>Pezizomycotina</taxon>
        <taxon>Eurotiomycetes</taxon>
        <taxon>Eurotiomycetidae</taxon>
        <taxon>Eurotiales</taxon>
        <taxon>Aspergillaceae</taxon>
        <taxon>Aspergillus</taxon>
        <taxon>Aspergillus subgen. Circumdati</taxon>
    </lineage>
</organism>
<dbReference type="eggNOG" id="KOG1287">
    <property type="taxonomic scope" value="Eukaryota"/>
</dbReference>
<evidence type="ECO:0000313" key="7">
    <source>
        <dbReference type="Proteomes" id="UP000007963"/>
    </source>
</evidence>
<evidence type="ECO:0000256" key="5">
    <source>
        <dbReference type="SAM" id="Phobius"/>
    </source>
</evidence>
<feature type="transmembrane region" description="Helical" evidence="5">
    <location>
        <begin position="424"/>
        <end position="450"/>
    </location>
</feature>
<evidence type="ECO:0000256" key="3">
    <source>
        <dbReference type="ARBA" id="ARBA00022989"/>
    </source>
</evidence>
<sequence>MAGGNDSIQVTCTVEETTQPAGDVKTQDSLHVEESNVLQARSIGIFGAISLVVNKIVGAGVFSTPATIFKHSGSVGMALIIWVIAGLLSTCGALIMLELGISMPRSGGMKVSASNAITTSSYLLKAAGVAATTWRMRGLAIAASTFAVGIHTVWPRGGRMLQDMLSAVKLFVLLFVVCSGFAALAGHRQVPDPHNFDISTSFEGTIKSGYSIGTALLNAIFAFHGYDNVNTVLSEVKNPARTLRIALPTAMALITVLYILANVAYVRFPYSVLSASHTSNVNVATKFAAVPKEQFLHSEVTIAASMFKNIFGDSAATTALPALVAISALGHLLGIAFTVRKDDIAPFPNLVMQNRPFRTPIVALFVHLGVTIIFICAPPAGEAFDFVVKLSSYPNTVLLTATTIALIKLRLAKEMENRPFSVPWAIIGFYLAGSVVLLLSFFALAILAFSCRVAGDPGSWCGVLWSEIFSVTLDLAVSALSRWG</sequence>
<dbReference type="Proteomes" id="UP000007963">
    <property type="component" value="Unassembled WGS sequence"/>
</dbReference>
<feature type="transmembrane region" description="Helical" evidence="5">
    <location>
        <begin position="393"/>
        <end position="412"/>
    </location>
</feature>
<dbReference type="OMA" id="IVPTGNM"/>
<name>Q0CTG8_ASPTN</name>
<keyword evidence="4 5" id="KW-0472">Membrane</keyword>
<dbReference type="STRING" id="341663.Q0CTG8"/>
<keyword evidence="3 5" id="KW-1133">Transmembrane helix</keyword>
<dbReference type="Pfam" id="PF13520">
    <property type="entry name" value="AA_permease_2"/>
    <property type="match status" value="1"/>
</dbReference>
<protein>
    <recommendedName>
        <fullName evidence="8">Amino acid transporter</fullName>
    </recommendedName>
</protein>
<dbReference type="GO" id="GO:0016020">
    <property type="term" value="C:membrane"/>
    <property type="evidence" value="ECO:0007669"/>
    <property type="project" value="UniProtKB-SubCell"/>
</dbReference>
<evidence type="ECO:0000256" key="1">
    <source>
        <dbReference type="ARBA" id="ARBA00004141"/>
    </source>
</evidence>
<evidence type="ECO:0008006" key="8">
    <source>
        <dbReference type="Google" id="ProtNLM"/>
    </source>
</evidence>
<evidence type="ECO:0000256" key="2">
    <source>
        <dbReference type="ARBA" id="ARBA00022692"/>
    </source>
</evidence>
<accession>Q0CTG8</accession>
<feature type="transmembrane region" description="Helical" evidence="5">
    <location>
        <begin position="319"/>
        <end position="339"/>
    </location>
</feature>
<evidence type="ECO:0000313" key="6">
    <source>
        <dbReference type="EMBL" id="EAU36290.1"/>
    </source>
</evidence>
<feature type="transmembrane region" description="Helical" evidence="5">
    <location>
        <begin position="166"/>
        <end position="186"/>
    </location>
</feature>
<dbReference type="Gene3D" id="1.20.1740.10">
    <property type="entry name" value="Amino acid/polyamine transporter I"/>
    <property type="match status" value="1"/>
</dbReference>
<proteinExistence type="predicted"/>
<dbReference type="PANTHER" id="PTHR11785:SF353">
    <property type="entry name" value="METHIONINE TRANSPORTER (EUROFUNG)"/>
    <property type="match status" value="1"/>
</dbReference>
<feature type="transmembrane region" description="Helical" evidence="5">
    <location>
        <begin position="75"/>
        <end position="97"/>
    </location>
</feature>
<feature type="transmembrane region" description="Helical" evidence="5">
    <location>
        <begin position="360"/>
        <end position="381"/>
    </location>
</feature>
<feature type="transmembrane region" description="Helical" evidence="5">
    <location>
        <begin position="43"/>
        <end position="63"/>
    </location>
</feature>